<organism evidence="3 4">
    <name type="scientific">Streptomyces rubrogriseus</name>
    <dbReference type="NCBI Taxonomy" id="194673"/>
    <lineage>
        <taxon>Bacteria</taxon>
        <taxon>Bacillati</taxon>
        <taxon>Actinomycetota</taxon>
        <taxon>Actinomycetes</taxon>
        <taxon>Kitasatosporales</taxon>
        <taxon>Streptomycetaceae</taxon>
        <taxon>Streptomyces</taxon>
        <taxon>Streptomyces violaceoruber group</taxon>
    </lineage>
</organism>
<dbReference type="CDD" id="cd05233">
    <property type="entry name" value="SDR_c"/>
    <property type="match status" value="1"/>
</dbReference>
<dbReference type="RefSeq" id="WP_164278374.1">
    <property type="nucleotide sequence ID" value="NZ_JAAGMQ010000883.1"/>
</dbReference>
<gene>
    <name evidence="3" type="ORF">G3I66_29995</name>
</gene>
<dbReference type="GO" id="GO:0008667">
    <property type="term" value="F:2,3-dihydro-2,3-dihydroxybenzoate dehydrogenase activity"/>
    <property type="evidence" value="ECO:0007669"/>
    <property type="project" value="InterPro"/>
</dbReference>
<dbReference type="Proteomes" id="UP000475666">
    <property type="component" value="Unassembled WGS sequence"/>
</dbReference>
<evidence type="ECO:0000256" key="2">
    <source>
        <dbReference type="ARBA" id="ARBA00023002"/>
    </source>
</evidence>
<dbReference type="InterPro" id="IPR003560">
    <property type="entry name" value="DHB_DH"/>
</dbReference>
<evidence type="ECO:0000256" key="1">
    <source>
        <dbReference type="ARBA" id="ARBA00006484"/>
    </source>
</evidence>
<evidence type="ECO:0000313" key="4">
    <source>
        <dbReference type="Proteomes" id="UP000475666"/>
    </source>
</evidence>
<dbReference type="PANTHER" id="PTHR43669">
    <property type="entry name" value="5-KETO-D-GLUCONATE 5-REDUCTASE"/>
    <property type="match status" value="1"/>
</dbReference>
<accession>A0A6G3TM46</accession>
<dbReference type="Pfam" id="PF13561">
    <property type="entry name" value="adh_short_C2"/>
    <property type="match status" value="1"/>
</dbReference>
<comment type="similarity">
    <text evidence="1">Belongs to the short-chain dehydrogenases/reductases (SDR) family.</text>
</comment>
<dbReference type="GO" id="GO:0019290">
    <property type="term" value="P:siderophore biosynthetic process"/>
    <property type="evidence" value="ECO:0007669"/>
    <property type="project" value="InterPro"/>
</dbReference>
<name>A0A6G3TM46_9ACTN</name>
<dbReference type="PANTHER" id="PTHR43669:SF3">
    <property type="entry name" value="ALCOHOL DEHYDROGENASE, PUTATIVE (AFU_ORTHOLOGUE AFUA_3G03445)-RELATED"/>
    <property type="match status" value="1"/>
</dbReference>
<protein>
    <submittedName>
        <fullName evidence="3">SDR family oxidoreductase</fullName>
    </submittedName>
</protein>
<dbReference type="SUPFAM" id="SSF51735">
    <property type="entry name" value="NAD(P)-binding Rossmann-fold domains"/>
    <property type="match status" value="1"/>
</dbReference>
<comment type="caution">
    <text evidence="3">The sequence shown here is derived from an EMBL/GenBank/DDBJ whole genome shotgun (WGS) entry which is preliminary data.</text>
</comment>
<dbReference type="Gene3D" id="3.40.50.720">
    <property type="entry name" value="NAD(P)-binding Rossmann-like Domain"/>
    <property type="match status" value="1"/>
</dbReference>
<proteinExistence type="inferred from homology"/>
<sequence>MSDIHTEHPLTRRTVLVAGATGGIGEGMTRALLQQGARVVATGRNDKRLAGLASYVEGAGPGELITQVVDVGDADTPGVRERLTPFGLLDGVVITIGDWGSPERTGILDTTSDEWQRMITANLTSHFHALRTLTPLLAEDGALVHLSGFSAEIPYPFAALVGATNAAKKSLVRSLTAELDGAGPRVYELVIGPIRTRPRAAMGADSSRWFSAEDLGRHAGRLIAGEGPDTAAPLQYLLTREHGVRTTPPQ</sequence>
<dbReference type="PRINTS" id="PR01397">
    <property type="entry name" value="DHBDHDRGNASE"/>
</dbReference>
<dbReference type="InterPro" id="IPR002347">
    <property type="entry name" value="SDR_fam"/>
</dbReference>
<dbReference type="AlphaFoldDB" id="A0A6G3TM46"/>
<keyword evidence="2" id="KW-0560">Oxidoreductase</keyword>
<reference evidence="3 4" key="1">
    <citation type="submission" date="2020-01" db="EMBL/GenBank/DDBJ databases">
        <title>Insect and environment-associated Actinomycetes.</title>
        <authorList>
            <person name="Currrie C."/>
            <person name="Chevrette M."/>
            <person name="Carlson C."/>
            <person name="Stubbendieck R."/>
            <person name="Wendt-Pienkowski E."/>
        </authorList>
    </citation>
    <scope>NUCLEOTIDE SEQUENCE [LARGE SCALE GENOMIC DNA]</scope>
    <source>
        <strain evidence="3 4">SID7739</strain>
    </source>
</reference>
<evidence type="ECO:0000313" key="3">
    <source>
        <dbReference type="EMBL" id="NEC37378.1"/>
    </source>
</evidence>
<dbReference type="EMBL" id="JAAGMQ010000883">
    <property type="protein sequence ID" value="NEC37378.1"/>
    <property type="molecule type" value="Genomic_DNA"/>
</dbReference>
<dbReference type="InterPro" id="IPR036291">
    <property type="entry name" value="NAD(P)-bd_dom_sf"/>
</dbReference>